<name>A0A6G1K2J2_9PLEO</name>
<dbReference type="AlphaFoldDB" id="A0A6G1K2J2"/>
<proteinExistence type="predicted"/>
<feature type="compositionally biased region" description="Basic and acidic residues" evidence="1">
    <location>
        <begin position="464"/>
        <end position="473"/>
    </location>
</feature>
<dbReference type="OrthoDB" id="5402974at2759"/>
<evidence type="ECO:0000313" key="4">
    <source>
        <dbReference type="Proteomes" id="UP000799428"/>
    </source>
</evidence>
<feature type="transmembrane region" description="Helical" evidence="2">
    <location>
        <begin position="101"/>
        <end position="123"/>
    </location>
</feature>
<dbReference type="GO" id="GO:0015098">
    <property type="term" value="F:molybdate ion transmembrane transporter activity"/>
    <property type="evidence" value="ECO:0007669"/>
    <property type="project" value="InterPro"/>
</dbReference>
<evidence type="ECO:0000256" key="1">
    <source>
        <dbReference type="SAM" id="MobiDB-lite"/>
    </source>
</evidence>
<sequence>MSWFFSNPLPHLQRISKYNVDTLRIEPLAELSGSLGDLGTLLPLMTALVLTGSISLPSTLLFTGAANILTGAAFGIPLPVQPMKAIAAVAIARKFTLEENAAAGIVVASLVGIFSVTGLINWANRVTPVPVVKGIQVGAGLSLCLSAGSKMLAPLDWTGPWWGDNLIWAIGAALLLLFTLAYPRLPYAIIVFTVGILLSLASPVGDASPPVTTPAIPIVHPSRHDFYIATTTASLGQLPLTLLNSVIAASALASDLLPSPPFPPAPTVTQLGVSVTIINLAGCWFGAMPACHGSGGLAGQYRFGARSGSSIIILGSIKFLLGLISLSHPGPIVSVLAGIPKSLLGILVLAAGVELAKVGESVNTDARDLRVLDHTQSWDGKRLKELDAREKKERWMVMLVTVASLLTFKNDAVGFIAGLAWHWGFRAARRVEEWSDSRNGMPFWRNARHDRGESTGLLSHGHGHGHEESDRIA</sequence>
<feature type="transmembrane region" description="Helical" evidence="2">
    <location>
        <begin position="271"/>
        <end position="291"/>
    </location>
</feature>
<feature type="transmembrane region" description="Helical" evidence="2">
    <location>
        <begin position="60"/>
        <end position="80"/>
    </location>
</feature>
<reference evidence="3" key="1">
    <citation type="journal article" date="2020" name="Stud. Mycol.">
        <title>101 Dothideomycetes genomes: a test case for predicting lifestyles and emergence of pathogens.</title>
        <authorList>
            <person name="Haridas S."/>
            <person name="Albert R."/>
            <person name="Binder M."/>
            <person name="Bloem J."/>
            <person name="Labutti K."/>
            <person name="Salamov A."/>
            <person name="Andreopoulos B."/>
            <person name="Baker S."/>
            <person name="Barry K."/>
            <person name="Bills G."/>
            <person name="Bluhm B."/>
            <person name="Cannon C."/>
            <person name="Castanera R."/>
            <person name="Culley D."/>
            <person name="Daum C."/>
            <person name="Ezra D."/>
            <person name="Gonzalez J."/>
            <person name="Henrissat B."/>
            <person name="Kuo A."/>
            <person name="Liang C."/>
            <person name="Lipzen A."/>
            <person name="Lutzoni F."/>
            <person name="Magnuson J."/>
            <person name="Mondo S."/>
            <person name="Nolan M."/>
            <person name="Ohm R."/>
            <person name="Pangilinan J."/>
            <person name="Park H.-J."/>
            <person name="Ramirez L."/>
            <person name="Alfaro M."/>
            <person name="Sun H."/>
            <person name="Tritt A."/>
            <person name="Yoshinaga Y."/>
            <person name="Zwiers L.-H."/>
            <person name="Turgeon B."/>
            <person name="Goodwin S."/>
            <person name="Spatafora J."/>
            <person name="Crous P."/>
            <person name="Grigoriev I."/>
        </authorList>
    </citation>
    <scope>NUCLEOTIDE SEQUENCE</scope>
    <source>
        <strain evidence="3">CBS 279.74</strain>
    </source>
</reference>
<accession>A0A6G1K2J2</accession>
<feature type="transmembrane region" description="Helical" evidence="2">
    <location>
        <begin position="303"/>
        <end position="326"/>
    </location>
</feature>
<dbReference type="PANTHER" id="PTHR31970:SF9">
    <property type="entry name" value="MOLYBDATE TRANSPORTER 2"/>
    <property type="match status" value="1"/>
</dbReference>
<feature type="transmembrane region" description="Helical" evidence="2">
    <location>
        <begin position="188"/>
        <end position="205"/>
    </location>
</feature>
<feature type="transmembrane region" description="Helical" evidence="2">
    <location>
        <begin position="165"/>
        <end position="182"/>
    </location>
</feature>
<evidence type="ECO:0000313" key="3">
    <source>
        <dbReference type="EMBL" id="KAF2706960.1"/>
    </source>
</evidence>
<evidence type="ECO:0008006" key="5">
    <source>
        <dbReference type="Google" id="ProtNLM"/>
    </source>
</evidence>
<keyword evidence="2" id="KW-0812">Transmembrane</keyword>
<evidence type="ECO:0000256" key="2">
    <source>
        <dbReference type="SAM" id="Phobius"/>
    </source>
</evidence>
<dbReference type="Pfam" id="PF16983">
    <property type="entry name" value="MFS_MOT1"/>
    <property type="match status" value="2"/>
</dbReference>
<organism evidence="3 4">
    <name type="scientific">Pleomassaria siparia CBS 279.74</name>
    <dbReference type="NCBI Taxonomy" id="1314801"/>
    <lineage>
        <taxon>Eukaryota</taxon>
        <taxon>Fungi</taxon>
        <taxon>Dikarya</taxon>
        <taxon>Ascomycota</taxon>
        <taxon>Pezizomycotina</taxon>
        <taxon>Dothideomycetes</taxon>
        <taxon>Pleosporomycetidae</taxon>
        <taxon>Pleosporales</taxon>
        <taxon>Pleomassariaceae</taxon>
        <taxon>Pleomassaria</taxon>
    </lineage>
</organism>
<dbReference type="EMBL" id="MU005775">
    <property type="protein sequence ID" value="KAF2706960.1"/>
    <property type="molecule type" value="Genomic_DNA"/>
</dbReference>
<protein>
    <recommendedName>
        <fullName evidence="5">Sulfate transporter</fullName>
    </recommendedName>
</protein>
<feature type="transmembrane region" description="Helical" evidence="2">
    <location>
        <begin position="332"/>
        <end position="353"/>
    </location>
</feature>
<dbReference type="InterPro" id="IPR031563">
    <property type="entry name" value="MOT1/MOT2"/>
</dbReference>
<feature type="region of interest" description="Disordered" evidence="1">
    <location>
        <begin position="454"/>
        <end position="473"/>
    </location>
</feature>
<dbReference type="PANTHER" id="PTHR31970">
    <property type="match status" value="1"/>
</dbReference>
<keyword evidence="2" id="KW-1133">Transmembrane helix</keyword>
<keyword evidence="2" id="KW-0472">Membrane</keyword>
<dbReference type="Proteomes" id="UP000799428">
    <property type="component" value="Unassembled WGS sequence"/>
</dbReference>
<keyword evidence="4" id="KW-1185">Reference proteome</keyword>
<gene>
    <name evidence="3" type="ORF">K504DRAFT_384988</name>
</gene>